<dbReference type="InterPro" id="IPR000425">
    <property type="entry name" value="MIP"/>
</dbReference>
<dbReference type="SUPFAM" id="SSF81338">
    <property type="entry name" value="Aquaporin-like"/>
    <property type="match status" value="1"/>
</dbReference>
<dbReference type="PANTHER" id="PTHR43829:SF9">
    <property type="entry name" value="AQUAPORIN-9"/>
    <property type="match status" value="1"/>
</dbReference>
<keyword evidence="10" id="KW-1185">Reference proteome</keyword>
<feature type="transmembrane region" description="Helical" evidence="8">
    <location>
        <begin position="160"/>
        <end position="183"/>
    </location>
</feature>
<dbReference type="PANTHER" id="PTHR43829">
    <property type="entry name" value="AQUAPORIN OR AQUAGLYCEROPORIN RELATED"/>
    <property type="match status" value="1"/>
</dbReference>
<dbReference type="PRINTS" id="PR02019">
    <property type="entry name" value="AQUAPORIN7"/>
</dbReference>
<dbReference type="GO" id="GO:0015254">
    <property type="term" value="F:glycerol channel activity"/>
    <property type="evidence" value="ECO:0007669"/>
    <property type="project" value="TreeGrafter"/>
</dbReference>
<dbReference type="NCBIfam" id="TIGR00861">
    <property type="entry name" value="MIP"/>
    <property type="match status" value="1"/>
</dbReference>
<dbReference type="AlphaFoldDB" id="A0A4P9ZVF8"/>
<dbReference type="EMBL" id="ML002477">
    <property type="protein sequence ID" value="RKP37563.1"/>
    <property type="molecule type" value="Genomic_DNA"/>
</dbReference>
<feature type="transmembrane region" description="Helical" evidence="8">
    <location>
        <begin position="109"/>
        <end position="129"/>
    </location>
</feature>
<evidence type="ECO:0000256" key="2">
    <source>
        <dbReference type="ARBA" id="ARBA00006175"/>
    </source>
</evidence>
<dbReference type="GO" id="GO:0005886">
    <property type="term" value="C:plasma membrane"/>
    <property type="evidence" value="ECO:0007669"/>
    <property type="project" value="TreeGrafter"/>
</dbReference>
<dbReference type="CDD" id="cd00333">
    <property type="entry name" value="MIP"/>
    <property type="match status" value="1"/>
</dbReference>
<feature type="transmembrane region" description="Helical" evidence="8">
    <location>
        <begin position="29"/>
        <end position="53"/>
    </location>
</feature>
<dbReference type="GO" id="GO:0015250">
    <property type="term" value="F:water channel activity"/>
    <property type="evidence" value="ECO:0007669"/>
    <property type="project" value="TreeGrafter"/>
</dbReference>
<keyword evidence="6 8" id="KW-0472">Membrane</keyword>
<keyword evidence="5 8" id="KW-1133">Transmembrane helix</keyword>
<dbReference type="Gene3D" id="1.20.1080.10">
    <property type="entry name" value="Glycerol uptake facilitator protein"/>
    <property type="match status" value="1"/>
</dbReference>
<feature type="transmembrane region" description="Helical" evidence="8">
    <location>
        <begin position="195"/>
        <end position="217"/>
    </location>
</feature>
<evidence type="ECO:0000256" key="6">
    <source>
        <dbReference type="ARBA" id="ARBA00023136"/>
    </source>
</evidence>
<gene>
    <name evidence="9" type="ORF">BJ085DRAFT_22957</name>
</gene>
<protein>
    <submittedName>
        <fullName evidence="9">Aquaporin-like protein</fullName>
    </submittedName>
</protein>
<dbReference type="InterPro" id="IPR050363">
    <property type="entry name" value="MIP/Aquaporin"/>
</dbReference>
<reference evidence="10" key="1">
    <citation type="journal article" date="2018" name="Nat. Microbiol.">
        <title>Leveraging single-cell genomics to expand the fungal tree of life.</title>
        <authorList>
            <person name="Ahrendt S.R."/>
            <person name="Quandt C.A."/>
            <person name="Ciobanu D."/>
            <person name="Clum A."/>
            <person name="Salamov A."/>
            <person name="Andreopoulos B."/>
            <person name="Cheng J.F."/>
            <person name="Woyke T."/>
            <person name="Pelin A."/>
            <person name="Henrissat B."/>
            <person name="Reynolds N.K."/>
            <person name="Benny G.L."/>
            <person name="Smith M.E."/>
            <person name="James T.Y."/>
            <person name="Grigoriev I.V."/>
        </authorList>
    </citation>
    <scope>NUCLEOTIDE SEQUENCE [LARGE SCALE GENOMIC DNA]</scope>
    <source>
        <strain evidence="10">RSA 468</strain>
    </source>
</reference>
<dbReference type="STRING" id="215637.A0A4P9ZVF8"/>
<evidence type="ECO:0000256" key="7">
    <source>
        <dbReference type="RuleBase" id="RU000477"/>
    </source>
</evidence>
<dbReference type="InterPro" id="IPR022357">
    <property type="entry name" value="MIP_CS"/>
</dbReference>
<accession>A0A4P9ZVF8</accession>
<evidence type="ECO:0000256" key="8">
    <source>
        <dbReference type="SAM" id="Phobius"/>
    </source>
</evidence>
<dbReference type="PRINTS" id="PR00783">
    <property type="entry name" value="MINTRINSICP"/>
</dbReference>
<keyword evidence="3 7" id="KW-0813">Transport</keyword>
<comment type="similarity">
    <text evidence="2 7">Belongs to the MIP/aquaporin (TC 1.A.8) family.</text>
</comment>
<keyword evidence="4 7" id="KW-0812">Transmembrane</keyword>
<proteinExistence type="inferred from homology"/>
<dbReference type="InterPro" id="IPR023271">
    <property type="entry name" value="Aquaporin-like"/>
</dbReference>
<sequence length="289" mass="31324">MSHARWHTRAFPNRWFERVHSLRVRYRDYLAEFFGTAVLVFLGDAAGATVTLWPDAAFSSPWLIVCFGWGLALTIALFISGGISGGHLNPAVTFTAGCLRGFPWRKVPGYIACQLVGAFVGAGFVFALFHSSIHHFDGGIRQTTGPFATAGIFATYPKPWITVGTGFLAEAICTAVLLFGIYAITDERNMPGTRYAPIAIGLVITAIGICLGFQTGFAVNPARDLGPRAFTSAAGYGSEPWIAHDRWAWVPCVAPFVGGLIGGFLYDFFANHPRLSHDDDDDDKSHSEA</sequence>
<evidence type="ECO:0000256" key="3">
    <source>
        <dbReference type="ARBA" id="ARBA00022448"/>
    </source>
</evidence>
<evidence type="ECO:0000256" key="1">
    <source>
        <dbReference type="ARBA" id="ARBA00004141"/>
    </source>
</evidence>
<dbReference type="Proteomes" id="UP000268162">
    <property type="component" value="Unassembled WGS sequence"/>
</dbReference>
<evidence type="ECO:0000313" key="9">
    <source>
        <dbReference type="EMBL" id="RKP37563.1"/>
    </source>
</evidence>
<feature type="transmembrane region" description="Helical" evidence="8">
    <location>
        <begin position="247"/>
        <end position="266"/>
    </location>
</feature>
<name>A0A4P9ZVF8_9FUNG</name>
<dbReference type="PROSITE" id="PS00221">
    <property type="entry name" value="MIP"/>
    <property type="match status" value="1"/>
</dbReference>
<evidence type="ECO:0000256" key="4">
    <source>
        <dbReference type="ARBA" id="ARBA00022692"/>
    </source>
</evidence>
<dbReference type="Pfam" id="PF00230">
    <property type="entry name" value="MIP"/>
    <property type="match status" value="1"/>
</dbReference>
<comment type="subcellular location">
    <subcellularLocation>
        <location evidence="1">Membrane</location>
        <topology evidence="1">Multi-pass membrane protein</topology>
    </subcellularLocation>
</comment>
<evidence type="ECO:0000256" key="5">
    <source>
        <dbReference type="ARBA" id="ARBA00022989"/>
    </source>
</evidence>
<evidence type="ECO:0000313" key="10">
    <source>
        <dbReference type="Proteomes" id="UP000268162"/>
    </source>
</evidence>
<feature type="transmembrane region" description="Helical" evidence="8">
    <location>
        <begin position="59"/>
        <end position="79"/>
    </location>
</feature>
<organism evidence="9 10">
    <name type="scientific">Dimargaris cristalligena</name>
    <dbReference type="NCBI Taxonomy" id="215637"/>
    <lineage>
        <taxon>Eukaryota</taxon>
        <taxon>Fungi</taxon>
        <taxon>Fungi incertae sedis</taxon>
        <taxon>Zoopagomycota</taxon>
        <taxon>Kickxellomycotina</taxon>
        <taxon>Dimargaritomycetes</taxon>
        <taxon>Dimargaritales</taxon>
        <taxon>Dimargaritaceae</taxon>
        <taxon>Dimargaris</taxon>
    </lineage>
</organism>